<feature type="region of interest" description="N-terminal hotdog fold" evidence="5">
    <location>
        <begin position="1"/>
        <end position="9"/>
    </location>
</feature>
<dbReference type="CDD" id="cd08956">
    <property type="entry name" value="KR_3_FAS_SDR_x"/>
    <property type="match status" value="1"/>
</dbReference>
<evidence type="ECO:0000256" key="4">
    <source>
        <dbReference type="ARBA" id="ARBA00023268"/>
    </source>
</evidence>
<dbReference type="InterPro" id="IPR001031">
    <property type="entry name" value="Thioesterase"/>
</dbReference>
<dbReference type="PROSITE" id="PS52019">
    <property type="entry name" value="PKS_MFAS_DH"/>
    <property type="match status" value="1"/>
</dbReference>
<dbReference type="InterPro" id="IPR055123">
    <property type="entry name" value="SpnB-like_Rossmann"/>
</dbReference>
<dbReference type="SUPFAM" id="SSF51735">
    <property type="entry name" value="NAD(P)-binding Rossmann-fold domains"/>
    <property type="match status" value="2"/>
</dbReference>
<keyword evidence="4" id="KW-0511">Multifunctional enzyme</keyword>
<dbReference type="PROSITE" id="PS50075">
    <property type="entry name" value="CARRIER"/>
    <property type="match status" value="1"/>
</dbReference>
<keyword evidence="1" id="KW-0596">Phosphopantetheine</keyword>
<dbReference type="Gene3D" id="3.40.50.1820">
    <property type="entry name" value="alpha/beta hydrolase"/>
    <property type="match status" value="1"/>
</dbReference>
<evidence type="ECO:0000256" key="6">
    <source>
        <dbReference type="SAM" id="MobiDB-lite"/>
    </source>
</evidence>
<dbReference type="InterPro" id="IPR049900">
    <property type="entry name" value="PKS_mFAS_DH"/>
</dbReference>
<evidence type="ECO:0000256" key="3">
    <source>
        <dbReference type="ARBA" id="ARBA00022679"/>
    </source>
</evidence>
<gene>
    <name evidence="9" type="ORF">N6Q81_30285</name>
</gene>
<dbReference type="InterPro" id="IPR057326">
    <property type="entry name" value="KR_dom"/>
</dbReference>
<dbReference type="InterPro" id="IPR036736">
    <property type="entry name" value="ACP-like_sf"/>
</dbReference>
<dbReference type="InterPro" id="IPR020806">
    <property type="entry name" value="PKS_PP-bd"/>
</dbReference>
<feature type="domain" description="PKS/mFAS DH" evidence="8">
    <location>
        <begin position="1"/>
        <end position="161"/>
    </location>
</feature>
<reference evidence="9" key="1">
    <citation type="submission" date="2022-09" db="EMBL/GenBank/DDBJ databases">
        <title>Streptomyces vinaceusdrappus strain AC-40.</title>
        <authorList>
            <person name="Sedeek A.M."/>
            <person name="Salah I."/>
            <person name="Kamel H.L."/>
            <person name="Soltan M.A."/>
            <person name="Elsayed T.R."/>
        </authorList>
    </citation>
    <scope>NUCLEOTIDE SEQUENCE</scope>
    <source>
        <strain evidence="9">AC-40</strain>
    </source>
</reference>
<dbReference type="InterPro" id="IPR049551">
    <property type="entry name" value="PKS_DH_C"/>
</dbReference>
<dbReference type="Pfam" id="PF14765">
    <property type="entry name" value="PS-DH"/>
    <property type="match status" value="1"/>
</dbReference>
<dbReference type="InterPro" id="IPR042104">
    <property type="entry name" value="PKS_dehydratase_sf"/>
</dbReference>
<feature type="region of interest" description="C-terminal hotdog fold" evidence="5">
    <location>
        <begin position="25"/>
        <end position="161"/>
    </location>
</feature>
<dbReference type="InterPro" id="IPR009081">
    <property type="entry name" value="PP-bd_ACP"/>
</dbReference>
<keyword evidence="3" id="KW-0808">Transferase</keyword>
<feature type="region of interest" description="Disordered" evidence="6">
    <location>
        <begin position="728"/>
        <end position="757"/>
    </location>
</feature>
<dbReference type="RefSeq" id="WP_261700072.1">
    <property type="nucleotide sequence ID" value="NZ_CP104697.1"/>
</dbReference>
<keyword evidence="10" id="KW-1185">Reference proteome</keyword>
<dbReference type="InterPro" id="IPR020802">
    <property type="entry name" value="TesA-like"/>
</dbReference>
<evidence type="ECO:0000259" key="8">
    <source>
        <dbReference type="PROSITE" id="PS52019"/>
    </source>
</evidence>
<feature type="compositionally biased region" description="Gly residues" evidence="6">
    <location>
        <begin position="733"/>
        <end position="751"/>
    </location>
</feature>
<dbReference type="Proteomes" id="UP001064390">
    <property type="component" value="Chromosome"/>
</dbReference>
<sequence length="1033" mass="107325">LLAVETGQPGQPGPTGMEVWPPEGAEALPLDDFYEQLEAKGLEYGPSFRLLRAAWRDSDALYGEVALLDDASDHATGYGLHPALLDAALHTSFLEEESDTAPSVPFAWNGVRLHATGASMLRVRVTGVGAGLRLDAVDSTGAPVVTVESLAARTIAPEQLSGLSAAVHRSLFEVSWLPGPSVAVDLDTSGAAPWACFGPDVLGLGYPDLATVSDGSAEPPAVAVLGCVTDSGAPMPDRVRSATGSVLAALQSWAADERFEASRLLVVTRGAVAAQPGEDPGADLPGTAVWGLVRSAQAENPGRHLLVDLDDDPRSLAALPAAVASGEPQLAIRGGRLLVPRLSRVGRNGPADDGRAPWDTDGTVLITGGTGGLGSLVARHLVGEHGVRHLLLVSRRGAEAEGAAELAAELSASGADVRIEACDVGDRDALAELIAGIDPQHPLTGVVHTAGVAANAVTGALTPEYLDHVLGPKADAAWYLHELTRDLSLTAFVMFSSSSCVVDGPGQGNYAAANLFLGGLAEHRAAVGLPAHALAWGLWGEGHGMVRSLKPVDIERIRRWGMTELTADEGLELFDTAVRRPVPAQLPAHLDPMAIRERADGVPSLLLGLVQTAAPAARRGATRTAAATGITQGPSLAQRLAGLSGEDREHAVVDLVRTHVAAVLGHAGPEAVAPDRPFLEMGFDSLGAVELRNRLKSAAGIPMPATIVFDHPSARALAGWILTETASEAGTDTGEGGHGAALPGSGEGNPAGRGRDAAGESLSALFRQAIDRDMLDQGVAILDLAAGLRPTYATPADLPELPSAVRLASGPQDPALFCFPSPAAMGGAHQFLRIAGALRGKRDVSAVPLPGFADNESLPATFATVVEGCAQQIRAAAGDKPYVLLGYSAGGIFAHATARFLEQTGTGPRAVVLLDTYHPKTEGLVGLIAQMFAGLFEKEALFGPFTNARLTAMAWYGQLMEDCDLDGITAPILFARPRDWAGDADTTTATDAWRTSWDTAHTVVDVEGDHLTMVESMAHRTAEVIDDWLTSLD</sequence>
<dbReference type="PANTHER" id="PTHR43775">
    <property type="entry name" value="FATTY ACID SYNTHASE"/>
    <property type="match status" value="1"/>
</dbReference>
<protein>
    <submittedName>
        <fullName evidence="9">SDR family NAD(P)-dependent oxidoreductase</fullName>
    </submittedName>
</protein>
<comment type="caution">
    <text evidence="5">Lacks conserved residue(s) required for the propagation of feature annotation.</text>
</comment>
<dbReference type="SMART" id="SM01294">
    <property type="entry name" value="PKS_PP_betabranch"/>
    <property type="match status" value="1"/>
</dbReference>
<dbReference type="SMART" id="SM00822">
    <property type="entry name" value="PKS_KR"/>
    <property type="match status" value="1"/>
</dbReference>
<proteinExistence type="predicted"/>
<name>A0ABY6C208_9ACTN</name>
<dbReference type="SMART" id="SM00824">
    <property type="entry name" value="PKS_TE"/>
    <property type="match status" value="1"/>
</dbReference>
<evidence type="ECO:0000256" key="5">
    <source>
        <dbReference type="PROSITE-ProRule" id="PRU01363"/>
    </source>
</evidence>
<feature type="domain" description="Carrier" evidence="7">
    <location>
        <begin position="650"/>
        <end position="725"/>
    </location>
</feature>
<evidence type="ECO:0000256" key="2">
    <source>
        <dbReference type="ARBA" id="ARBA00022553"/>
    </source>
</evidence>
<accession>A0ABY6C208</accession>
<feature type="non-terminal residue" evidence="9">
    <location>
        <position position="1"/>
    </location>
</feature>
<dbReference type="InterPro" id="IPR036291">
    <property type="entry name" value="NAD(P)-bd_dom_sf"/>
</dbReference>
<dbReference type="Pfam" id="PF00975">
    <property type="entry name" value="Thioesterase"/>
    <property type="match status" value="1"/>
</dbReference>
<dbReference type="Pfam" id="PF22953">
    <property type="entry name" value="SpnB_Rossmann"/>
    <property type="match status" value="1"/>
</dbReference>
<dbReference type="InterPro" id="IPR050091">
    <property type="entry name" value="PKS_NRPS_Biosynth_Enz"/>
</dbReference>
<dbReference type="EMBL" id="CP104697">
    <property type="protein sequence ID" value="UXI82032.1"/>
    <property type="molecule type" value="Genomic_DNA"/>
</dbReference>
<dbReference type="PANTHER" id="PTHR43775:SF51">
    <property type="entry name" value="INACTIVE PHENOLPHTHIOCEROL SYNTHESIS POLYKETIDE SYNTHASE TYPE I PKS1-RELATED"/>
    <property type="match status" value="1"/>
</dbReference>
<dbReference type="SMART" id="SM00823">
    <property type="entry name" value="PKS_PP"/>
    <property type="match status" value="1"/>
</dbReference>
<evidence type="ECO:0000313" key="9">
    <source>
        <dbReference type="EMBL" id="UXI82032.1"/>
    </source>
</evidence>
<dbReference type="InterPro" id="IPR013968">
    <property type="entry name" value="PKS_KR"/>
</dbReference>
<keyword evidence="2" id="KW-0597">Phosphoprotein</keyword>
<dbReference type="Pfam" id="PF00550">
    <property type="entry name" value="PP-binding"/>
    <property type="match status" value="1"/>
</dbReference>
<evidence type="ECO:0000259" key="7">
    <source>
        <dbReference type="PROSITE" id="PS50075"/>
    </source>
</evidence>
<organism evidence="9 10">
    <name type="scientific">Streptomyces vinaceusdrappus</name>
    <dbReference type="NCBI Taxonomy" id="67376"/>
    <lineage>
        <taxon>Bacteria</taxon>
        <taxon>Bacillati</taxon>
        <taxon>Actinomycetota</taxon>
        <taxon>Actinomycetes</taxon>
        <taxon>Kitasatosporales</taxon>
        <taxon>Streptomycetaceae</taxon>
        <taxon>Streptomyces</taxon>
        <taxon>Streptomyces rochei group</taxon>
    </lineage>
</organism>
<evidence type="ECO:0000313" key="10">
    <source>
        <dbReference type="Proteomes" id="UP001064390"/>
    </source>
</evidence>
<dbReference type="SUPFAM" id="SSF53474">
    <property type="entry name" value="alpha/beta-Hydrolases"/>
    <property type="match status" value="1"/>
</dbReference>
<dbReference type="Pfam" id="PF08659">
    <property type="entry name" value="KR"/>
    <property type="match status" value="1"/>
</dbReference>
<dbReference type="InterPro" id="IPR006162">
    <property type="entry name" value="Ppantetheine_attach_site"/>
</dbReference>
<dbReference type="Gene3D" id="1.10.1200.10">
    <property type="entry name" value="ACP-like"/>
    <property type="match status" value="1"/>
</dbReference>
<dbReference type="Gene3D" id="3.40.50.720">
    <property type="entry name" value="NAD(P)-binding Rossmann-like Domain"/>
    <property type="match status" value="1"/>
</dbReference>
<dbReference type="Gene3D" id="3.10.129.110">
    <property type="entry name" value="Polyketide synthase dehydratase"/>
    <property type="match status" value="1"/>
</dbReference>
<dbReference type="InterPro" id="IPR029058">
    <property type="entry name" value="AB_hydrolase_fold"/>
</dbReference>
<evidence type="ECO:0000256" key="1">
    <source>
        <dbReference type="ARBA" id="ARBA00022450"/>
    </source>
</evidence>
<dbReference type="PROSITE" id="PS00012">
    <property type="entry name" value="PHOSPHOPANTETHEINE"/>
    <property type="match status" value="1"/>
</dbReference>